<evidence type="ECO:0000256" key="6">
    <source>
        <dbReference type="ARBA" id="ARBA00022553"/>
    </source>
</evidence>
<keyword evidence="15 21" id="KW-0472">Membrane</keyword>
<keyword evidence="5" id="KW-0997">Cell inner membrane</keyword>
<evidence type="ECO:0000256" key="8">
    <source>
        <dbReference type="ARBA" id="ARBA00022692"/>
    </source>
</evidence>
<evidence type="ECO:0000256" key="18">
    <source>
        <dbReference type="PROSITE-ProRule" id="PRU00110"/>
    </source>
</evidence>
<feature type="modified residue" description="4-aspartylphosphate" evidence="19">
    <location>
        <position position="909"/>
    </location>
</feature>
<accession>A0A892IG69</accession>
<dbReference type="SUPFAM" id="SSF55874">
    <property type="entry name" value="ATPase domain of HSP90 chaperone/DNA topoisomerase II/histidine kinase"/>
    <property type="match status" value="1"/>
</dbReference>
<protein>
    <recommendedName>
        <fullName evidence="17">Virulence sensor protein BvgS</fullName>
        <ecNumber evidence="3">2.7.13.3</ecNumber>
    </recommendedName>
</protein>
<feature type="region of interest" description="Disordered" evidence="20">
    <location>
        <begin position="976"/>
        <end position="996"/>
    </location>
</feature>
<comment type="catalytic activity">
    <reaction evidence="1">
        <text>ATP + protein L-histidine = ADP + protein N-phospho-L-histidine.</text>
        <dbReference type="EC" id="2.7.13.3"/>
    </reaction>
</comment>
<gene>
    <name evidence="25" type="ORF">I6K02_25125</name>
</gene>
<evidence type="ECO:0000256" key="7">
    <source>
        <dbReference type="ARBA" id="ARBA00022679"/>
    </source>
</evidence>
<evidence type="ECO:0000259" key="22">
    <source>
        <dbReference type="PROSITE" id="PS50109"/>
    </source>
</evidence>
<feature type="modified residue" description="Phosphohistidine" evidence="18">
    <location>
        <position position="1034"/>
    </location>
</feature>
<evidence type="ECO:0000256" key="11">
    <source>
        <dbReference type="ARBA" id="ARBA00022840"/>
    </source>
</evidence>
<keyword evidence="6 19" id="KW-0597">Phosphoprotein</keyword>
<feature type="domain" description="HPt" evidence="24">
    <location>
        <begin position="995"/>
        <end position="1087"/>
    </location>
</feature>
<dbReference type="SMART" id="SM00387">
    <property type="entry name" value="HATPase_c"/>
    <property type="match status" value="1"/>
</dbReference>
<comment type="function">
    <text evidence="16">Member of the two-component regulatory system BvgS/BvgA. Phosphorylates BvgA via a four-step phosphorelay in response to environmental signals.</text>
</comment>
<dbReference type="PROSITE" id="PS50109">
    <property type="entry name" value="HIS_KIN"/>
    <property type="match status" value="1"/>
</dbReference>
<dbReference type="PROSITE" id="PS50110">
    <property type="entry name" value="RESPONSE_REGULATORY"/>
    <property type="match status" value="1"/>
</dbReference>
<keyword evidence="7" id="KW-0808">Transferase</keyword>
<evidence type="ECO:0000256" key="14">
    <source>
        <dbReference type="ARBA" id="ARBA00023026"/>
    </source>
</evidence>
<keyword evidence="13" id="KW-0902">Two-component regulatory system</keyword>
<dbReference type="GO" id="GO:0005886">
    <property type="term" value="C:plasma membrane"/>
    <property type="evidence" value="ECO:0007669"/>
    <property type="project" value="UniProtKB-SubCell"/>
</dbReference>
<dbReference type="SUPFAM" id="SSF55785">
    <property type="entry name" value="PYP-like sensor domain (PAS domain)"/>
    <property type="match status" value="1"/>
</dbReference>
<evidence type="ECO:0000256" key="12">
    <source>
        <dbReference type="ARBA" id="ARBA00022989"/>
    </source>
</evidence>
<keyword evidence="10" id="KW-0418">Kinase</keyword>
<dbReference type="InterPro" id="IPR003594">
    <property type="entry name" value="HATPase_dom"/>
</dbReference>
<dbReference type="PANTHER" id="PTHR43047">
    <property type="entry name" value="TWO-COMPONENT HISTIDINE PROTEIN KINASE"/>
    <property type="match status" value="1"/>
</dbReference>
<feature type="transmembrane region" description="Helical" evidence="21">
    <location>
        <begin position="331"/>
        <end position="352"/>
    </location>
</feature>
<evidence type="ECO:0000256" key="1">
    <source>
        <dbReference type="ARBA" id="ARBA00000085"/>
    </source>
</evidence>
<dbReference type="GO" id="GO:0000155">
    <property type="term" value="F:phosphorelay sensor kinase activity"/>
    <property type="evidence" value="ECO:0007669"/>
    <property type="project" value="InterPro"/>
</dbReference>
<dbReference type="InterPro" id="IPR011006">
    <property type="entry name" value="CheY-like_superfamily"/>
</dbReference>
<keyword evidence="11" id="KW-0067">ATP-binding</keyword>
<dbReference type="Pfam" id="PF01627">
    <property type="entry name" value="Hpt"/>
    <property type="match status" value="1"/>
</dbReference>
<evidence type="ECO:0000256" key="3">
    <source>
        <dbReference type="ARBA" id="ARBA00012438"/>
    </source>
</evidence>
<evidence type="ECO:0000313" key="26">
    <source>
        <dbReference type="Proteomes" id="UP000625568"/>
    </source>
</evidence>
<feature type="compositionally biased region" description="Basic and acidic residues" evidence="20">
    <location>
        <begin position="978"/>
        <end position="993"/>
    </location>
</feature>
<dbReference type="FunFam" id="3.30.565.10:FF:000010">
    <property type="entry name" value="Sensor histidine kinase RcsC"/>
    <property type="match status" value="1"/>
</dbReference>
<dbReference type="EMBL" id="CP069483">
    <property type="protein sequence ID" value="QRO79809.1"/>
    <property type="molecule type" value="Genomic_DNA"/>
</dbReference>
<keyword evidence="4" id="KW-1003">Cell membrane</keyword>
<dbReference type="SUPFAM" id="SSF47226">
    <property type="entry name" value="Histidine-containing phosphotransfer domain, HPT domain"/>
    <property type="match status" value="1"/>
</dbReference>
<evidence type="ECO:0000256" key="10">
    <source>
        <dbReference type="ARBA" id="ARBA00022777"/>
    </source>
</evidence>
<dbReference type="EC" id="2.7.13.3" evidence="3"/>
<evidence type="ECO:0000256" key="13">
    <source>
        <dbReference type="ARBA" id="ARBA00023012"/>
    </source>
</evidence>
<dbReference type="Gene3D" id="3.30.565.10">
    <property type="entry name" value="Histidine kinase-like ATPase, C-terminal domain"/>
    <property type="match status" value="1"/>
</dbReference>
<dbReference type="InterPro" id="IPR036097">
    <property type="entry name" value="HisK_dim/P_sf"/>
</dbReference>
<evidence type="ECO:0000256" key="19">
    <source>
        <dbReference type="PROSITE-ProRule" id="PRU00169"/>
    </source>
</evidence>
<evidence type="ECO:0000256" key="17">
    <source>
        <dbReference type="ARBA" id="ARBA00070152"/>
    </source>
</evidence>
<keyword evidence="12 21" id="KW-1133">Transmembrane helix</keyword>
<dbReference type="PANTHER" id="PTHR43047:SF64">
    <property type="entry name" value="HISTIDINE KINASE CONTAINING CHEY-HOMOLOGOUS RECEIVER DOMAIN AND PAS DOMAIN-RELATED"/>
    <property type="match status" value="1"/>
</dbReference>
<dbReference type="SMART" id="SM00388">
    <property type="entry name" value="HisKA"/>
    <property type="match status" value="1"/>
</dbReference>
<evidence type="ECO:0000259" key="23">
    <source>
        <dbReference type="PROSITE" id="PS50110"/>
    </source>
</evidence>
<dbReference type="InterPro" id="IPR004358">
    <property type="entry name" value="Sig_transdc_His_kin-like_C"/>
</dbReference>
<keyword evidence="8 21" id="KW-0812">Transmembrane</keyword>
<dbReference type="CDD" id="cd17546">
    <property type="entry name" value="REC_hyHK_CKI1_RcsC-like"/>
    <property type="match status" value="1"/>
</dbReference>
<sequence length="1087" mass="118532">MLYGFAVLLSATIGGGATLFVGSAVTRFFEARQNTLVRNQEHAQAEVVRLSSRLMNMADLYEGNWAFHNQEAIPLDRYRQALRDHHGIVTTGSDLAVTPFLLVGTQPDADDRGRLSTMLHIVRRISADPVFDIRRGVTVSGFVYSSDRTILAAAPVTAPFLTPDDLEQDARTFIHANADPIEDRLQSQSEAQLRKSRPLWIALEDPVRQRALAEIVVPIFHGRERVATIVGRVPRDQFLHYFLDASRPEGFFVLAGKHFLPLGAGPTSARDAALLAAVQAQAPRLQAVATGTTLLRDGLTFIVAQRIAGPDWLAVYAFDWTDVVGGMRGEIAAAVLLCIGALALLWTGVGYFDRRVAQPFERDAKKLVEAEEFNRSIIDTAPVGIAVFDPERRSVILENAVARHLFGDAGPHVEFYEAVARAREQSMAVSSDRANTGHSFFEIPWKTASGEMYIGAASSATRFGGRDALLFGLVDITERKTTEAMLIDARRAADRANREKSIFLAIMSHEIRTPLHGATGHLELLSNTSLDAGQRERVGLIRRSFDSLLSLINDLLDTTRIEANALTVNALPIYVNRIAEYCAQHFAPTILAHNVALHCYTDPALDRLLEGDDQRLMQILQNLVSNAAKFTQHGTISVSTTLLDRHDDRLWVRIEVADTGIGIPSALQAMVFKPLVQADASISRRFGGTGLGLFLCRNLAELMGGRITLQSEPNVGSTFGIEVPLRMLESADEAPPAPLRDISVAVAADDARLVAMWSGRLEHWGARVCAAPSATRPDILIAGPDPRVPPAAASTQPLRGTIRVAHDGPLTPERNGTIINVSLYSTDALLAALLTLAERQAADSDAAASSQPNGGESLDVLVAEDDPVNRVLIADQLRTLGYTSVRIAKDGREALDLWCEREADIVLTDVGMPYLDGAGLLDEIRKRRPNAFVVATTAAGSSDLSPETARRFTHVLRKPVLLAQLRDVLTKAPAVARVPDESRRQADTGDRPPRSSALDAALQQAFAQSWPHERDGIRETFAQRDRDRSRRRLHRLQGALLAVGLDAEAAHCVALQTLCIDGAWAQANDEFDRLCAVLDAFACRADG</sequence>
<keyword evidence="11" id="KW-0547">Nucleotide-binding</keyword>
<name>A0A892IG69_9BURK</name>
<evidence type="ECO:0000313" key="25">
    <source>
        <dbReference type="EMBL" id="QRO79809.1"/>
    </source>
</evidence>
<dbReference type="InterPro" id="IPR036890">
    <property type="entry name" value="HATPase_C_sf"/>
</dbReference>
<keyword evidence="26" id="KW-1185">Reference proteome</keyword>
<dbReference type="AlphaFoldDB" id="A0A892IG69"/>
<evidence type="ECO:0000256" key="2">
    <source>
        <dbReference type="ARBA" id="ARBA00004429"/>
    </source>
</evidence>
<evidence type="ECO:0000256" key="21">
    <source>
        <dbReference type="SAM" id="Phobius"/>
    </source>
</evidence>
<dbReference type="Pfam" id="PF00512">
    <property type="entry name" value="HisKA"/>
    <property type="match status" value="1"/>
</dbReference>
<dbReference type="InterPro" id="IPR035965">
    <property type="entry name" value="PAS-like_dom_sf"/>
</dbReference>
<dbReference type="Gene3D" id="3.30.450.20">
    <property type="entry name" value="PAS domain"/>
    <property type="match status" value="1"/>
</dbReference>
<evidence type="ECO:0000256" key="5">
    <source>
        <dbReference type="ARBA" id="ARBA00022519"/>
    </source>
</evidence>
<dbReference type="InterPro" id="IPR001789">
    <property type="entry name" value="Sig_transdc_resp-reg_receiver"/>
</dbReference>
<proteinExistence type="predicted"/>
<dbReference type="Gene3D" id="3.40.50.2300">
    <property type="match status" value="1"/>
</dbReference>
<evidence type="ECO:0000259" key="24">
    <source>
        <dbReference type="PROSITE" id="PS50894"/>
    </source>
</evidence>
<dbReference type="CDD" id="cd16922">
    <property type="entry name" value="HATPase_EvgS-ArcB-TorS-like"/>
    <property type="match status" value="1"/>
</dbReference>
<dbReference type="InterPro" id="IPR036641">
    <property type="entry name" value="HPT_dom_sf"/>
</dbReference>
<feature type="domain" description="Response regulatory" evidence="23">
    <location>
        <begin position="859"/>
        <end position="973"/>
    </location>
</feature>
<dbReference type="Gene3D" id="1.20.120.160">
    <property type="entry name" value="HPT domain"/>
    <property type="match status" value="1"/>
</dbReference>
<evidence type="ECO:0000256" key="16">
    <source>
        <dbReference type="ARBA" id="ARBA00058004"/>
    </source>
</evidence>
<dbReference type="InterPro" id="IPR005467">
    <property type="entry name" value="His_kinase_dom"/>
</dbReference>
<dbReference type="SMART" id="SM00448">
    <property type="entry name" value="REC"/>
    <property type="match status" value="1"/>
</dbReference>
<comment type="subcellular location">
    <subcellularLocation>
        <location evidence="2">Cell inner membrane</location>
        <topology evidence="2">Multi-pass membrane protein</topology>
    </subcellularLocation>
</comment>
<keyword evidence="9" id="KW-0732">Signal</keyword>
<reference evidence="25 26" key="1">
    <citation type="submission" date="2021-02" db="EMBL/GenBank/DDBJ databases">
        <title>FDA dAtabase for Regulatory Grade micrObial Sequences (FDA-ARGOS): Supporting development and validation of Infectious Disease Dx tests.</title>
        <authorList>
            <person name="Minogue T."/>
            <person name="Wolcott M."/>
            <person name="Wasieloski L."/>
            <person name="Aguilar W."/>
            <person name="Moore D."/>
            <person name="Jaissle J."/>
            <person name="Tallon L."/>
            <person name="Sadzewicz L."/>
            <person name="Zhao X."/>
            <person name="Boylan J."/>
            <person name="Ott S."/>
            <person name="Bowen H."/>
            <person name="Vavikolanu K."/>
            <person name="Mehta A."/>
            <person name="Aluvathingal J."/>
            <person name="Nadendla S."/>
            <person name="Yan Y."/>
            <person name="Sichtig H."/>
        </authorList>
    </citation>
    <scope>NUCLEOTIDE SEQUENCE [LARGE SCALE GENOMIC DNA]</scope>
    <source>
        <strain evidence="25 26">FDAARGOS_1272</strain>
    </source>
</reference>
<dbReference type="InterPro" id="IPR003661">
    <property type="entry name" value="HisK_dim/P_dom"/>
</dbReference>
<dbReference type="GeneID" id="93129709"/>
<feature type="domain" description="Histidine kinase" evidence="22">
    <location>
        <begin position="506"/>
        <end position="727"/>
    </location>
</feature>
<dbReference type="Pfam" id="PF02518">
    <property type="entry name" value="HATPase_c"/>
    <property type="match status" value="1"/>
</dbReference>
<feature type="transmembrane region" description="Helical" evidence="21">
    <location>
        <begin position="6"/>
        <end position="29"/>
    </location>
</feature>
<organism evidence="25 26">
    <name type="scientific">Burkholderia dolosa</name>
    <dbReference type="NCBI Taxonomy" id="152500"/>
    <lineage>
        <taxon>Bacteria</taxon>
        <taxon>Pseudomonadati</taxon>
        <taxon>Pseudomonadota</taxon>
        <taxon>Betaproteobacteria</taxon>
        <taxon>Burkholderiales</taxon>
        <taxon>Burkholderiaceae</taxon>
        <taxon>Burkholderia</taxon>
        <taxon>Burkholderia cepacia complex</taxon>
    </lineage>
</organism>
<dbReference type="Proteomes" id="UP000625568">
    <property type="component" value="Chromosome 2"/>
</dbReference>
<evidence type="ECO:0000256" key="20">
    <source>
        <dbReference type="SAM" id="MobiDB-lite"/>
    </source>
</evidence>
<dbReference type="InterPro" id="IPR008207">
    <property type="entry name" value="Sig_transdc_His_kin_Hpt_dom"/>
</dbReference>
<evidence type="ECO:0000256" key="9">
    <source>
        <dbReference type="ARBA" id="ARBA00022729"/>
    </source>
</evidence>
<dbReference type="RefSeq" id="WP_052688547.1">
    <property type="nucleotide sequence ID" value="NZ_CABVPR010000031.1"/>
</dbReference>
<dbReference type="SUPFAM" id="SSF47384">
    <property type="entry name" value="Homodimeric domain of signal transducing histidine kinase"/>
    <property type="match status" value="1"/>
</dbReference>
<dbReference type="Gene3D" id="1.10.287.130">
    <property type="match status" value="1"/>
</dbReference>
<dbReference type="Pfam" id="PF00072">
    <property type="entry name" value="Response_reg"/>
    <property type="match status" value="1"/>
</dbReference>
<dbReference type="SUPFAM" id="SSF52172">
    <property type="entry name" value="CheY-like"/>
    <property type="match status" value="1"/>
</dbReference>
<dbReference type="CDD" id="cd00082">
    <property type="entry name" value="HisKA"/>
    <property type="match status" value="1"/>
</dbReference>
<dbReference type="PRINTS" id="PR00344">
    <property type="entry name" value="BCTRLSENSOR"/>
</dbReference>
<keyword evidence="14" id="KW-0843">Virulence</keyword>
<evidence type="ECO:0000256" key="4">
    <source>
        <dbReference type="ARBA" id="ARBA00022475"/>
    </source>
</evidence>
<dbReference type="PROSITE" id="PS50894">
    <property type="entry name" value="HPT"/>
    <property type="match status" value="1"/>
</dbReference>
<evidence type="ECO:0000256" key="15">
    <source>
        <dbReference type="ARBA" id="ARBA00023136"/>
    </source>
</evidence>